<gene>
    <name evidence="1" type="ORF">UIB01_06380</name>
</gene>
<protein>
    <submittedName>
        <fullName evidence="1">Uncharacterized protein</fullName>
    </submittedName>
</protein>
<dbReference type="OrthoDB" id="6961809at2"/>
<dbReference type="AlphaFoldDB" id="A0A023WPS8"/>
<organism evidence="1 2">
    <name type="scientific">Stutzerimonas stutzeri</name>
    <name type="common">Pseudomonas stutzeri</name>
    <dbReference type="NCBI Taxonomy" id="316"/>
    <lineage>
        <taxon>Bacteria</taxon>
        <taxon>Pseudomonadati</taxon>
        <taxon>Pseudomonadota</taxon>
        <taxon>Gammaproteobacteria</taxon>
        <taxon>Pseudomonadales</taxon>
        <taxon>Pseudomonadaceae</taxon>
        <taxon>Stutzerimonas</taxon>
    </lineage>
</organism>
<proteinExistence type="predicted"/>
<dbReference type="KEGG" id="pstu:UIB01_06380"/>
<evidence type="ECO:0000313" key="2">
    <source>
        <dbReference type="Proteomes" id="UP000025238"/>
    </source>
</evidence>
<reference evidence="1 2" key="1">
    <citation type="submission" date="2014-03" db="EMBL/GenBank/DDBJ databases">
        <title>Complete genome sequence of Pseudomonas stutzeri 19SMN4.</title>
        <authorList>
            <person name="Brunet-Galmes I."/>
            <person name="Nogales B."/>
            <person name="Busquets A."/>
            <person name="Pena A."/>
            <person name="Gomila M."/>
            <person name="Garcia-Valdes E."/>
            <person name="Lalucat J."/>
            <person name="Bennasar A."/>
            <person name="Bosch R."/>
        </authorList>
    </citation>
    <scope>NUCLEOTIDE SEQUENCE [LARGE SCALE GENOMIC DNA]</scope>
    <source>
        <strain evidence="1 2">19SMN4</strain>
    </source>
</reference>
<dbReference type="Proteomes" id="UP000025238">
    <property type="component" value="Chromosome"/>
</dbReference>
<evidence type="ECO:0000313" key="1">
    <source>
        <dbReference type="EMBL" id="AHY42128.1"/>
    </source>
</evidence>
<name>A0A023WPS8_STUST</name>
<dbReference type="EMBL" id="CP007509">
    <property type="protein sequence ID" value="AHY42128.1"/>
    <property type="molecule type" value="Genomic_DNA"/>
</dbReference>
<sequence length="133" mass="14851">MQTLTPQSRAAILENPEALECTLYRPDEYDEEAEEQDLGDARIIISGPFEAPAEWDAKDRDDYFDGTAPEAFVVARIACQAAPDSGVYFTAVPGDYAAVTERPGQVSMFYVWDCLNDAEGQYVLIREEEDDEV</sequence>
<dbReference type="PATRIC" id="fig|316.97.peg.1288"/>
<accession>A0A023WPS8</accession>